<dbReference type="SUPFAM" id="SSF52540">
    <property type="entry name" value="P-loop containing nucleoside triphosphate hydrolases"/>
    <property type="match status" value="1"/>
</dbReference>
<keyword evidence="2 4" id="KW-0067">ATP-binding</keyword>
<dbReference type="InterPro" id="IPR017871">
    <property type="entry name" value="ABC_transporter-like_CS"/>
</dbReference>
<dbReference type="PROSITE" id="PS00211">
    <property type="entry name" value="ABC_TRANSPORTER_1"/>
    <property type="match status" value="1"/>
</dbReference>
<dbReference type="PROSITE" id="PS50893">
    <property type="entry name" value="ABC_TRANSPORTER_2"/>
    <property type="match status" value="1"/>
</dbReference>
<evidence type="ECO:0000313" key="5">
    <source>
        <dbReference type="Proteomes" id="UP000641514"/>
    </source>
</evidence>
<proteinExistence type="predicted"/>
<dbReference type="PANTHER" id="PTHR43038">
    <property type="entry name" value="ATP-BINDING CASSETTE, SUB-FAMILY H, MEMBER 1"/>
    <property type="match status" value="1"/>
</dbReference>
<evidence type="ECO:0000259" key="3">
    <source>
        <dbReference type="PROSITE" id="PS50893"/>
    </source>
</evidence>
<dbReference type="Proteomes" id="UP000641514">
    <property type="component" value="Unassembled WGS sequence"/>
</dbReference>
<dbReference type="PANTHER" id="PTHR43038:SF3">
    <property type="entry name" value="ABC TRANSPORTER G FAMILY MEMBER 20 ISOFORM X1"/>
    <property type="match status" value="1"/>
</dbReference>
<gene>
    <name evidence="4" type="ORF">GCM10011410_20480</name>
</gene>
<dbReference type="InterPro" id="IPR027417">
    <property type="entry name" value="P-loop_NTPase"/>
</dbReference>
<dbReference type="RefSeq" id="WP_188674054.1">
    <property type="nucleotide sequence ID" value="NZ_BMJH01000002.1"/>
</dbReference>
<feature type="domain" description="ABC transporter" evidence="3">
    <location>
        <begin position="5"/>
        <end position="229"/>
    </location>
</feature>
<evidence type="ECO:0000256" key="1">
    <source>
        <dbReference type="ARBA" id="ARBA00022741"/>
    </source>
</evidence>
<evidence type="ECO:0000256" key="2">
    <source>
        <dbReference type="ARBA" id="ARBA00022840"/>
    </source>
</evidence>
<name>A0A916UE59_9ACTN</name>
<comment type="caution">
    <text evidence="4">The sequence shown here is derived from an EMBL/GenBank/DDBJ whole genome shotgun (WGS) entry which is preliminary data.</text>
</comment>
<dbReference type="AlphaFoldDB" id="A0A916UE59"/>
<dbReference type="CDD" id="cd03230">
    <property type="entry name" value="ABC_DR_subfamily_A"/>
    <property type="match status" value="1"/>
</dbReference>
<accession>A0A916UE59</accession>
<protein>
    <submittedName>
        <fullName evidence="4">Multidrug ABC transporter ATP-binding protein</fullName>
    </submittedName>
</protein>
<sequence length="242" mass="26312">MPPAVTSENLTVHRGSHPALRNISFSIPCGSITGLLGPSGSGKTTLIRAVVGVQIVTSGAITVLGHRAGSRELRGTVRYVTQNASIYDDLTITENVTYFATLYGLGDRDVRHAIKSVHLDGIPKNRLVRDLSGGQRTRVTLACALVGTPTLLVLDEPTVGLDPVLREDLWRLFHHLAENGTTILISSHVMDEARRCNHILFLRDGHLIADDTPTRIKDTTGHDDLEDAFLALANRIESEELS</sequence>
<dbReference type="InterPro" id="IPR003593">
    <property type="entry name" value="AAA+_ATPase"/>
</dbReference>
<organism evidence="4 5">
    <name type="scientific">Hoyosella rhizosphaerae</name>
    <dbReference type="NCBI Taxonomy" id="1755582"/>
    <lineage>
        <taxon>Bacteria</taxon>
        <taxon>Bacillati</taxon>
        <taxon>Actinomycetota</taxon>
        <taxon>Actinomycetes</taxon>
        <taxon>Mycobacteriales</taxon>
        <taxon>Hoyosellaceae</taxon>
        <taxon>Hoyosella</taxon>
    </lineage>
</organism>
<dbReference type="GO" id="GO:0016887">
    <property type="term" value="F:ATP hydrolysis activity"/>
    <property type="evidence" value="ECO:0007669"/>
    <property type="project" value="InterPro"/>
</dbReference>
<keyword evidence="1" id="KW-0547">Nucleotide-binding</keyword>
<dbReference type="SMART" id="SM00382">
    <property type="entry name" value="AAA"/>
    <property type="match status" value="1"/>
</dbReference>
<evidence type="ECO:0000313" key="4">
    <source>
        <dbReference type="EMBL" id="GGC67683.1"/>
    </source>
</evidence>
<reference evidence="4" key="1">
    <citation type="journal article" date="2014" name="Int. J. Syst. Evol. Microbiol.">
        <title>Complete genome sequence of Corynebacterium casei LMG S-19264T (=DSM 44701T), isolated from a smear-ripened cheese.</title>
        <authorList>
            <consortium name="US DOE Joint Genome Institute (JGI-PGF)"/>
            <person name="Walter F."/>
            <person name="Albersmeier A."/>
            <person name="Kalinowski J."/>
            <person name="Ruckert C."/>
        </authorList>
    </citation>
    <scope>NUCLEOTIDE SEQUENCE</scope>
    <source>
        <strain evidence="4">CGMCC 1.15478</strain>
    </source>
</reference>
<reference evidence="4" key="2">
    <citation type="submission" date="2020-09" db="EMBL/GenBank/DDBJ databases">
        <authorList>
            <person name="Sun Q."/>
            <person name="Zhou Y."/>
        </authorList>
    </citation>
    <scope>NUCLEOTIDE SEQUENCE</scope>
    <source>
        <strain evidence="4">CGMCC 1.15478</strain>
    </source>
</reference>
<dbReference type="EMBL" id="BMJH01000002">
    <property type="protein sequence ID" value="GGC67683.1"/>
    <property type="molecule type" value="Genomic_DNA"/>
</dbReference>
<dbReference type="GO" id="GO:0005524">
    <property type="term" value="F:ATP binding"/>
    <property type="evidence" value="ECO:0007669"/>
    <property type="project" value="UniProtKB-KW"/>
</dbReference>
<dbReference type="Pfam" id="PF00005">
    <property type="entry name" value="ABC_tran"/>
    <property type="match status" value="1"/>
</dbReference>
<keyword evidence="5" id="KW-1185">Reference proteome</keyword>
<dbReference type="InterPro" id="IPR003439">
    <property type="entry name" value="ABC_transporter-like_ATP-bd"/>
</dbReference>
<dbReference type="Gene3D" id="3.40.50.300">
    <property type="entry name" value="P-loop containing nucleotide triphosphate hydrolases"/>
    <property type="match status" value="1"/>
</dbReference>